<gene>
    <name evidence="2" type="ORF">AMECASPLE_027736</name>
</gene>
<dbReference type="EMBL" id="JAHRIP010059396">
    <property type="protein sequence ID" value="MEQ2304506.1"/>
    <property type="molecule type" value="Genomic_DNA"/>
</dbReference>
<evidence type="ECO:0000313" key="2">
    <source>
        <dbReference type="EMBL" id="MEQ2304506.1"/>
    </source>
</evidence>
<protein>
    <recommendedName>
        <fullName evidence="4">Dirigent protein</fullName>
    </recommendedName>
</protein>
<reference evidence="2 3" key="1">
    <citation type="submission" date="2021-06" db="EMBL/GenBank/DDBJ databases">
        <authorList>
            <person name="Palmer J.M."/>
        </authorList>
    </citation>
    <scope>NUCLEOTIDE SEQUENCE [LARGE SCALE GENOMIC DNA]</scope>
    <source>
        <strain evidence="2 3">AS_MEX2019</strain>
        <tissue evidence="2">Muscle</tissue>
    </source>
</reference>
<feature type="compositionally biased region" description="Polar residues" evidence="1">
    <location>
        <begin position="29"/>
        <end position="40"/>
    </location>
</feature>
<feature type="compositionally biased region" description="Polar residues" evidence="1">
    <location>
        <begin position="1"/>
        <end position="10"/>
    </location>
</feature>
<feature type="region of interest" description="Disordered" evidence="1">
    <location>
        <begin position="1"/>
        <end position="40"/>
    </location>
</feature>
<keyword evidence="3" id="KW-1185">Reference proteome</keyword>
<evidence type="ECO:0000256" key="1">
    <source>
        <dbReference type="SAM" id="MobiDB-lite"/>
    </source>
</evidence>
<organism evidence="2 3">
    <name type="scientific">Ameca splendens</name>
    <dbReference type="NCBI Taxonomy" id="208324"/>
    <lineage>
        <taxon>Eukaryota</taxon>
        <taxon>Metazoa</taxon>
        <taxon>Chordata</taxon>
        <taxon>Craniata</taxon>
        <taxon>Vertebrata</taxon>
        <taxon>Euteleostomi</taxon>
        <taxon>Actinopterygii</taxon>
        <taxon>Neopterygii</taxon>
        <taxon>Teleostei</taxon>
        <taxon>Neoteleostei</taxon>
        <taxon>Acanthomorphata</taxon>
        <taxon>Ovalentaria</taxon>
        <taxon>Atherinomorphae</taxon>
        <taxon>Cyprinodontiformes</taxon>
        <taxon>Goodeidae</taxon>
        <taxon>Ameca</taxon>
    </lineage>
</organism>
<evidence type="ECO:0008006" key="4">
    <source>
        <dbReference type="Google" id="ProtNLM"/>
    </source>
</evidence>
<sequence length="178" mass="19614">MAQTRLNTKASCGFTGREPLRSRRGPFLRSSTSRRGVNRAQRQTDQSCWLVWKHGGAHNSRTLYNTTPAQMDIYVALLLFLLFTKPAIGFGSDQDYQIDIISELDLANATYGITQVAGLHNGSKAFLFRDTSSSSYGGSPWRSLAQPRDIVPPACPGPPPGGTCLEHLLRKASRRHPV</sequence>
<evidence type="ECO:0000313" key="3">
    <source>
        <dbReference type="Proteomes" id="UP001469553"/>
    </source>
</evidence>
<accession>A0ABV0ZEW4</accession>
<comment type="caution">
    <text evidence="2">The sequence shown here is derived from an EMBL/GenBank/DDBJ whole genome shotgun (WGS) entry which is preliminary data.</text>
</comment>
<dbReference type="Proteomes" id="UP001469553">
    <property type="component" value="Unassembled WGS sequence"/>
</dbReference>
<name>A0ABV0ZEW4_9TELE</name>
<proteinExistence type="predicted"/>